<dbReference type="EMBL" id="CP097507">
    <property type="protein sequence ID" value="URE06079.1"/>
    <property type="molecule type" value="Genomic_DNA"/>
</dbReference>
<dbReference type="InterPro" id="IPR045073">
    <property type="entry name" value="Omega/Tau-like"/>
</dbReference>
<dbReference type="InterPro" id="IPR004045">
    <property type="entry name" value="Glutathione_S-Trfase_N"/>
</dbReference>
<dbReference type="Proteomes" id="UP001055439">
    <property type="component" value="Chromosome 5"/>
</dbReference>
<keyword evidence="5" id="KW-0560">Oxidoreductase</keyword>
<dbReference type="CDD" id="cd03058">
    <property type="entry name" value="GST_N_Tau"/>
    <property type="match status" value="1"/>
</dbReference>
<feature type="domain" description="GST C-terminal" evidence="11">
    <location>
        <begin position="95"/>
        <end position="227"/>
    </location>
</feature>
<evidence type="ECO:0000256" key="7">
    <source>
        <dbReference type="ARBA" id="ARBA00025743"/>
    </source>
</evidence>
<comment type="similarity">
    <text evidence="7">Belongs to the GST superfamily. Tau family.</text>
</comment>
<dbReference type="GO" id="GO:0020037">
    <property type="term" value="F:heme binding"/>
    <property type="evidence" value="ECO:0007669"/>
    <property type="project" value="InterPro"/>
</dbReference>
<accession>A0A9E7K6B6</accession>
<dbReference type="CDD" id="cd03185">
    <property type="entry name" value="GST_C_Tau"/>
    <property type="match status" value="1"/>
</dbReference>
<comment type="cofactor">
    <cofactor evidence="9">
        <name>heme</name>
        <dbReference type="ChEBI" id="CHEBI:30413"/>
    </cofactor>
</comment>
<dbReference type="InterPro" id="IPR045074">
    <property type="entry name" value="GST_C_Tau"/>
</dbReference>
<dbReference type="InterPro" id="IPR001128">
    <property type="entry name" value="Cyt_P450"/>
</dbReference>
<dbReference type="CDD" id="cd11064">
    <property type="entry name" value="CYP86A"/>
    <property type="match status" value="2"/>
</dbReference>
<dbReference type="Gene3D" id="3.40.30.10">
    <property type="entry name" value="Glutaredoxin"/>
    <property type="match status" value="1"/>
</dbReference>
<dbReference type="InterPro" id="IPR004046">
    <property type="entry name" value="GST_C"/>
</dbReference>
<comment type="catalytic activity">
    <reaction evidence="8">
        <text>RX + glutathione = an S-substituted glutathione + a halide anion + H(+)</text>
        <dbReference type="Rhea" id="RHEA:16437"/>
        <dbReference type="ChEBI" id="CHEBI:15378"/>
        <dbReference type="ChEBI" id="CHEBI:16042"/>
        <dbReference type="ChEBI" id="CHEBI:17792"/>
        <dbReference type="ChEBI" id="CHEBI:57925"/>
        <dbReference type="ChEBI" id="CHEBI:90779"/>
        <dbReference type="EC" id="2.5.1.18"/>
    </reaction>
</comment>
<evidence type="ECO:0000256" key="9">
    <source>
        <dbReference type="PIRSR" id="PIRSR602403-1"/>
    </source>
</evidence>
<dbReference type="EC" id="2.5.1.18" evidence="2"/>
<dbReference type="EMBL" id="CP097507">
    <property type="protein sequence ID" value="URE06080.1"/>
    <property type="molecule type" value="Genomic_DNA"/>
</dbReference>
<evidence type="ECO:0000259" key="10">
    <source>
        <dbReference type="PROSITE" id="PS50404"/>
    </source>
</evidence>
<feature type="domain" description="GST N-terminal" evidence="10">
    <location>
        <begin position="9"/>
        <end position="89"/>
    </location>
</feature>
<dbReference type="InterPro" id="IPR036282">
    <property type="entry name" value="Glutathione-S-Trfase_C_sf"/>
</dbReference>
<dbReference type="SFLD" id="SFLDG00358">
    <property type="entry name" value="Main_(cytGST)"/>
    <property type="match status" value="1"/>
</dbReference>
<dbReference type="SUPFAM" id="SSF47616">
    <property type="entry name" value="GST C-terminal domain-like"/>
    <property type="match status" value="1"/>
</dbReference>
<dbReference type="GO" id="GO:0006749">
    <property type="term" value="P:glutathione metabolic process"/>
    <property type="evidence" value="ECO:0007669"/>
    <property type="project" value="InterPro"/>
</dbReference>
<dbReference type="GO" id="GO:0004364">
    <property type="term" value="F:glutathione transferase activity"/>
    <property type="evidence" value="ECO:0007669"/>
    <property type="project" value="UniProtKB-EC"/>
</dbReference>
<dbReference type="InterPro" id="IPR002403">
    <property type="entry name" value="Cyt_P450_E_grp-IV"/>
</dbReference>
<dbReference type="OrthoDB" id="1470350at2759"/>
<organism evidence="12 13">
    <name type="scientific">Musa troglodytarum</name>
    <name type="common">fe'i banana</name>
    <dbReference type="NCBI Taxonomy" id="320322"/>
    <lineage>
        <taxon>Eukaryota</taxon>
        <taxon>Viridiplantae</taxon>
        <taxon>Streptophyta</taxon>
        <taxon>Embryophyta</taxon>
        <taxon>Tracheophyta</taxon>
        <taxon>Spermatophyta</taxon>
        <taxon>Magnoliopsida</taxon>
        <taxon>Liliopsida</taxon>
        <taxon>Zingiberales</taxon>
        <taxon>Musaceae</taxon>
        <taxon>Musa</taxon>
    </lineage>
</organism>
<evidence type="ECO:0000256" key="4">
    <source>
        <dbReference type="ARBA" id="ARBA00022723"/>
    </source>
</evidence>
<protein>
    <recommendedName>
        <fullName evidence="2">glutathione transferase</fullName>
        <ecNumber evidence="2">2.5.1.18</ecNumber>
    </recommendedName>
</protein>
<dbReference type="Pfam" id="PF00043">
    <property type="entry name" value="GST_C"/>
    <property type="match status" value="1"/>
</dbReference>
<dbReference type="SUPFAM" id="SSF48264">
    <property type="entry name" value="Cytochrome P450"/>
    <property type="match status" value="2"/>
</dbReference>
<keyword evidence="6 9" id="KW-0408">Iron</keyword>
<keyword evidence="9" id="KW-0349">Heme</keyword>
<evidence type="ECO:0000256" key="5">
    <source>
        <dbReference type="ARBA" id="ARBA00023002"/>
    </source>
</evidence>
<feature type="binding site" description="axial binding residue" evidence="9">
    <location>
        <position position="677"/>
    </location>
    <ligand>
        <name>heme</name>
        <dbReference type="ChEBI" id="CHEBI:30413"/>
    </ligand>
    <ligandPart>
        <name>Fe</name>
        <dbReference type="ChEBI" id="CHEBI:18248"/>
    </ligandPart>
</feature>
<dbReference type="GO" id="GO:0009407">
    <property type="term" value="P:toxin catabolic process"/>
    <property type="evidence" value="ECO:0007669"/>
    <property type="project" value="UniProtKB-ARBA"/>
</dbReference>
<dbReference type="Gene3D" id="1.10.630.10">
    <property type="entry name" value="Cytochrome P450"/>
    <property type="match status" value="2"/>
</dbReference>
<dbReference type="FunFam" id="1.20.1050.10:FF:000016">
    <property type="entry name" value="Glutathione S-transferase U9"/>
    <property type="match status" value="1"/>
</dbReference>
<evidence type="ECO:0000256" key="8">
    <source>
        <dbReference type="ARBA" id="ARBA00047960"/>
    </source>
</evidence>
<gene>
    <name evidence="12" type="ORF">MUK42_21064</name>
</gene>
<evidence type="ECO:0000256" key="2">
    <source>
        <dbReference type="ARBA" id="ARBA00012452"/>
    </source>
</evidence>
<dbReference type="PRINTS" id="PR00465">
    <property type="entry name" value="EP450IV"/>
</dbReference>
<dbReference type="InterPro" id="IPR040079">
    <property type="entry name" value="Glutathione_S-Trfase"/>
</dbReference>
<proteinExistence type="inferred from homology"/>
<dbReference type="PANTHER" id="PTHR24296">
    <property type="entry name" value="CYTOCHROME P450"/>
    <property type="match status" value="1"/>
</dbReference>
<evidence type="ECO:0000259" key="11">
    <source>
        <dbReference type="PROSITE" id="PS50405"/>
    </source>
</evidence>
<evidence type="ECO:0000256" key="1">
    <source>
        <dbReference type="ARBA" id="ARBA00010617"/>
    </source>
</evidence>
<dbReference type="SFLD" id="SFLDG01152">
    <property type="entry name" value="Main.3:_Omega-_and_Tau-like"/>
    <property type="match status" value="1"/>
</dbReference>
<dbReference type="SUPFAM" id="SSF52833">
    <property type="entry name" value="Thioredoxin-like"/>
    <property type="match status" value="1"/>
</dbReference>
<sequence>MAAASATTEEVKLLGLWVSPYVTRAGIALNLKKVGYEFVQVEVHGQKSEILVKSNPVYKKIPVLIHQGKPVCESTIIVEYIDEMWTSEPHILPSHPFDRAVARFWATYIDDKLLALVRALIFGATEGKSKAEAADGGAEAFQLLEEAFAKCSHGKEYFGGDTIGFLDIALGCWLGWIKATEEMSNFKFLDEKKVPLLVGWAERFLQDKAVKEVTPEIDEYVQYAKMISASAPTSPPEAPMDLFSSFVSLAAAVVGLLLLATRTWAALNSNRKRYPPVVGTIFHQFLNFRRLHDYHTQLSLKHKTFRLLSPLCHQIYTTDPAVVEYILKTNFDNYGKGWYNYGNMKDLFGDGIFAVDGDKWRHQRKLASFGFSTKVLREFSGAIFKRNAVKLAHVLSTYATSNEKFDMQDLLMKSTMDSIFRIGFGLELNCLDDSDNHGSEFAKAFDASNEFIMMRYVNALWKVMRFLNIGGEKTLKSKVKLVDDFIYKLIRIRVEEMSSEGSDSEGKDDILSRFLEESRKDPQNIDLKYLRDIILNFVIAGKDTTAAHSREKIYQEVKEVIEASEDAAFDAFAESIGDEPLNKMHYLHAALSETLRLYPAVPLENKVCFSDDILPGGYNVRKGDIVFYQPYAMGRMEYLWGKDAEIFRPERWLDDGGVFQPESPYKFSAFQAGPRICLGKEFAYRQMKIFAAVLLRFFRFKLGDEKKDVEYRTTVTLHVDHGLYLQKSNLWILKHNYKQPSLTPSLPVVSEDVLAGLLLLATCTRAVLIRSSSSSSSRYPPVAGTVFHQALNFRRLHDYHTQLSRKHKTFRLLSPLCHHIYTVDPTVVEHILKGNFENYGKGWYNYTNLKDLFGDGIFVVDGDKWRHQRKLASFGFSTKAIKDFSGAVFRSNAAKLAHIIASYADSNEKFEIQVSTQVNCVCLRSELLVIRKRQQGLFMKSTMDSIFRTAFGVELNCLGGSDHAGSEFAKAFDASGEIITLRYINVFWKIMRFLNIGSEATLKKKIKVVDDFVYKLIHLRIQQISSTANDSTKNEDILSRFLEESKKDPQNMSLKYLRDIMLNLVLAGKDSTASTLSWFFYLICKNPSVQEKIYQEVMEVIEASEDAAFDVFSRNIIDESLNNMHYLHAALSETLRLYPVAPIDNKVCFSDDILPGGYIVRKGDIVFYQPYAMGRMECLWGEDAEIFRQRGGWMMMASSSLKAPTSWSENLRKEVAYRQMKTFAAVLLRFFKFKLGDEKKVVHYKTSTTLLVDEEG</sequence>
<dbReference type="PROSITE" id="PS50405">
    <property type="entry name" value="GST_CTER"/>
    <property type="match status" value="1"/>
</dbReference>
<keyword evidence="3" id="KW-0808">Transferase</keyword>
<dbReference type="Pfam" id="PF02798">
    <property type="entry name" value="GST_N"/>
    <property type="match status" value="1"/>
</dbReference>
<dbReference type="InterPro" id="IPR010987">
    <property type="entry name" value="Glutathione-S-Trfase_C-like"/>
</dbReference>
<dbReference type="PROSITE" id="PS50404">
    <property type="entry name" value="GST_NTER"/>
    <property type="match status" value="1"/>
</dbReference>
<evidence type="ECO:0000256" key="6">
    <source>
        <dbReference type="ARBA" id="ARBA00023004"/>
    </source>
</evidence>
<dbReference type="Gene3D" id="1.20.1050.10">
    <property type="match status" value="1"/>
</dbReference>
<name>A0A9E7K6B6_9LILI</name>
<evidence type="ECO:0000256" key="3">
    <source>
        <dbReference type="ARBA" id="ARBA00022679"/>
    </source>
</evidence>
<dbReference type="InterPro" id="IPR036396">
    <property type="entry name" value="Cyt_P450_sf"/>
</dbReference>
<keyword evidence="4 9" id="KW-0479">Metal-binding</keyword>
<dbReference type="InterPro" id="IPR036249">
    <property type="entry name" value="Thioredoxin-like_sf"/>
</dbReference>
<evidence type="ECO:0000313" key="13">
    <source>
        <dbReference type="Proteomes" id="UP001055439"/>
    </source>
</evidence>
<dbReference type="SFLD" id="SFLDS00019">
    <property type="entry name" value="Glutathione_Transferase_(cytos"/>
    <property type="match status" value="1"/>
</dbReference>
<comment type="similarity">
    <text evidence="1">Belongs to the cytochrome P450 family.</text>
</comment>
<keyword evidence="13" id="KW-1185">Reference proteome</keyword>
<dbReference type="GO" id="GO:0016705">
    <property type="term" value="F:oxidoreductase activity, acting on paired donors, with incorporation or reduction of molecular oxygen"/>
    <property type="evidence" value="ECO:0007669"/>
    <property type="project" value="InterPro"/>
</dbReference>
<dbReference type="FunFam" id="3.40.30.10:FF:000044">
    <property type="entry name" value="Glutathione S-transferase GSTU6"/>
    <property type="match status" value="1"/>
</dbReference>
<dbReference type="GO" id="GO:0005506">
    <property type="term" value="F:iron ion binding"/>
    <property type="evidence" value="ECO:0007669"/>
    <property type="project" value="InterPro"/>
</dbReference>
<dbReference type="GO" id="GO:0004497">
    <property type="term" value="F:monooxygenase activity"/>
    <property type="evidence" value="ECO:0007669"/>
    <property type="project" value="InterPro"/>
</dbReference>
<dbReference type="Pfam" id="PF00067">
    <property type="entry name" value="p450"/>
    <property type="match status" value="2"/>
</dbReference>
<dbReference type="AlphaFoldDB" id="A0A9E7K6B6"/>
<evidence type="ECO:0000313" key="12">
    <source>
        <dbReference type="EMBL" id="URE06079.1"/>
    </source>
</evidence>
<reference evidence="12" key="1">
    <citation type="submission" date="2022-05" db="EMBL/GenBank/DDBJ databases">
        <title>The Musa troglodytarum L. genome provides insights into the mechanism of non-climacteric behaviour and enrichment of carotenoids.</title>
        <authorList>
            <person name="Wang J."/>
        </authorList>
    </citation>
    <scope>NUCLEOTIDE SEQUENCE</scope>
    <source>
        <tissue evidence="12">Leaf</tissue>
    </source>
</reference>